<dbReference type="AlphaFoldDB" id="A0AAD1X558"/>
<reference evidence="1" key="1">
    <citation type="submission" date="2023-07" db="EMBL/GenBank/DDBJ databases">
        <authorList>
            <consortium name="AG Swart"/>
            <person name="Singh M."/>
            <person name="Singh A."/>
            <person name="Seah K."/>
            <person name="Emmerich C."/>
        </authorList>
    </citation>
    <scope>NUCLEOTIDE SEQUENCE</scope>
    <source>
        <strain evidence="1">DP1</strain>
    </source>
</reference>
<accession>A0AAD1X558</accession>
<keyword evidence="2" id="KW-1185">Reference proteome</keyword>
<organism evidence="1 2">
    <name type="scientific">Euplotes crassus</name>
    <dbReference type="NCBI Taxonomy" id="5936"/>
    <lineage>
        <taxon>Eukaryota</taxon>
        <taxon>Sar</taxon>
        <taxon>Alveolata</taxon>
        <taxon>Ciliophora</taxon>
        <taxon>Intramacronucleata</taxon>
        <taxon>Spirotrichea</taxon>
        <taxon>Hypotrichia</taxon>
        <taxon>Euplotida</taxon>
        <taxon>Euplotidae</taxon>
        <taxon>Moneuplotes</taxon>
    </lineage>
</organism>
<dbReference type="Proteomes" id="UP001295684">
    <property type="component" value="Unassembled WGS sequence"/>
</dbReference>
<evidence type="ECO:0000313" key="2">
    <source>
        <dbReference type="Proteomes" id="UP001295684"/>
    </source>
</evidence>
<proteinExistence type="predicted"/>
<sequence>MNHLNKSVIIRHKFDKQEEIKQEIGKAQHWASHAPKTKNIERRTNNQDSKKSYLFQDTPRKNKKDYMVKLLSEMNTPKAKLALSRIKDIRDINLNGFSSIADDRKSMFSSSYNGSARKQTLHRFSRGNTQKCIKINSFLRGSITSRKNGQNTFKLTRSQPKRASLVQNRFQTSIKTNNLEKFTPKISKSTKRGKSVSLSKSFASNNLEKNIISSQLPKLKFSSKNQKLIAYQNTAKDQFEGNSTVGFNQNVKLLSPSTQKNKRSKNLWNLTMNDRSENAFKMKNFYTPSNKGTLRKSRMKNNQYTPNLEMPMKTDYSQILHSINASFNKQSLDQIKEELKLITKQSRQGGEDPIIFDIISQNHKKKFKSTLGDKLVQLETLDRMDLD</sequence>
<gene>
    <name evidence="1" type="ORF">ECRASSUSDP1_LOCUS2404</name>
</gene>
<dbReference type="EMBL" id="CAMPGE010002294">
    <property type="protein sequence ID" value="CAI2361094.1"/>
    <property type="molecule type" value="Genomic_DNA"/>
</dbReference>
<protein>
    <submittedName>
        <fullName evidence="1">Uncharacterized protein</fullName>
    </submittedName>
</protein>
<evidence type="ECO:0000313" key="1">
    <source>
        <dbReference type="EMBL" id="CAI2361094.1"/>
    </source>
</evidence>
<name>A0AAD1X558_EUPCR</name>
<comment type="caution">
    <text evidence="1">The sequence shown here is derived from an EMBL/GenBank/DDBJ whole genome shotgun (WGS) entry which is preliminary data.</text>
</comment>